<proteinExistence type="predicted"/>
<name>A0A1Y1J921_PLAGO</name>
<dbReference type="PROSITE" id="PS50275">
    <property type="entry name" value="SAC"/>
    <property type="match status" value="1"/>
</dbReference>
<dbReference type="InterPro" id="IPR043573">
    <property type="entry name" value="Fig4-like"/>
</dbReference>
<reference evidence="7" key="1">
    <citation type="submission" date="2017-04" db="EMBL/GenBank/DDBJ databases">
        <title>Plasmodium gonderi genome.</title>
        <authorList>
            <person name="Arisue N."/>
            <person name="Honma H."/>
            <person name="Kawai S."/>
            <person name="Tougan T."/>
            <person name="Tanabe K."/>
            <person name="Horii T."/>
        </authorList>
    </citation>
    <scope>NUCLEOTIDE SEQUENCE [LARGE SCALE GENOMIC DNA]</scope>
    <source>
        <strain evidence="7">ATCC 30045</strain>
    </source>
</reference>
<keyword evidence="3" id="KW-0472">Membrane</keyword>
<evidence type="ECO:0000313" key="6">
    <source>
        <dbReference type="EMBL" id="GAW79009.1"/>
    </source>
</evidence>
<dbReference type="Proteomes" id="UP000195521">
    <property type="component" value="Unassembled WGS sequence"/>
</dbReference>
<keyword evidence="2" id="KW-0378">Hydrolase</keyword>
<evidence type="ECO:0000256" key="2">
    <source>
        <dbReference type="ARBA" id="ARBA00022801"/>
    </source>
</evidence>
<evidence type="ECO:0000256" key="4">
    <source>
        <dbReference type="SAM" id="MobiDB-lite"/>
    </source>
</evidence>
<gene>
    <name evidence="6" type="ORF">PGO_011570</name>
</gene>
<dbReference type="GO" id="GO:0046856">
    <property type="term" value="P:phosphatidylinositol dephosphorylation"/>
    <property type="evidence" value="ECO:0007669"/>
    <property type="project" value="InterPro"/>
</dbReference>
<feature type="region of interest" description="Disordered" evidence="4">
    <location>
        <begin position="1027"/>
        <end position="1053"/>
    </location>
</feature>
<dbReference type="PANTHER" id="PTHR45738:SF5">
    <property type="entry name" value="POLYPHOSPHOINOSITIDE PHOSPHATASE"/>
    <property type="match status" value="1"/>
</dbReference>
<organism evidence="6 7">
    <name type="scientific">Plasmodium gonderi</name>
    <dbReference type="NCBI Taxonomy" id="77519"/>
    <lineage>
        <taxon>Eukaryota</taxon>
        <taxon>Sar</taxon>
        <taxon>Alveolata</taxon>
        <taxon>Apicomplexa</taxon>
        <taxon>Aconoidasida</taxon>
        <taxon>Haemosporida</taxon>
        <taxon>Plasmodiidae</taxon>
        <taxon>Plasmodium</taxon>
        <taxon>Plasmodium (Plasmodium)</taxon>
    </lineage>
</organism>
<dbReference type="Pfam" id="PF02383">
    <property type="entry name" value="Syja_N"/>
    <property type="match status" value="1"/>
</dbReference>
<sequence>MYGGKLRALRKVKVYGSQDSIFIVGLNKKEESYEITELARSKEIEIKQHFEVHKKITYRNFIRKKGLEYVCKCEGILGCIKFLNYPYLYAITKKEKVALLFNEHQVYNVKSILLIPFRDDVYDNFNNENELVQIFYNSVNHKYMYFSYTYNLPCCVQENFYIQKELLKGNEVHGANCKNVYIWNYYHCKPFIRKNIFICVLVINGFLTQSKFSCMGNWVDVTFIARRSIKYAGTRYRKRGVNAKGYSANEVETEIILFKKNYDSAILSYVQLRGSVPILWNQSVTFQILKRPKIKCVKNDIDFTCTKRHFQHLLKRYGYPITVINLLSQKKHSDENNLSKEYETCIKIINKNIPPPIRIIYKHLDLRKAYKIGTKYTLQNLKLLFLFSQNKVGYFYLLNNKVLMIQRGIFRFNCVDCLDRTNAAQLFMNMYMFVHFLKLINQMKNNSFCVNHISHLSHMYEHLGDAISKQYAGSTAHKKYTPGQGTNFFVQSKELLTSLKRYYISSFNDLEKQKSINLFLGVMDDKLDDIQDAHDLDTYVHGCIFFKSPRADSYHYWWVLPLERFYRKVELLLGRRGEGGDRSRRSDRSDRSRRSERSDRSRRSERSDRSRRSERSDRIGLEGLGFRTHFGRGEGGAPWNGWTRSKGFVKRGRKTWKTRNEKKMKKKKKRKQDIPSLHQNLKFYHRCFSRNNVFKNIYNAHNLHNCFIAGSLGIAGNNPQDGNMPKEGRNPVPTVRRELTTRNTVFRVHNKMQNDIVQEKVQVKMKKWDMHVLSPFERSFNHIGYVCKFYNVYKNDFSTHFKNQNIFRFRAWRLIATYNYLNYVKIFFDFFFLFYYCFCIHYSVNMVYMQHINVLSEKFGGVENGKERRIQMGEPNGQSETNKLSESNELSSTVEENNLYEFFPLINIHTSEKDVQSVIRHFEHYKKMPFSLEPYLVYDNLNKHPYQYMLMNLRSTWSRGKKSGRCNPLVKERLSRWICRRGERQGMIEKSKNVEIGGETNEGLEENLPPMCTKRHMNQIRERVMNGKGASPYYGRSYKRPQKRDCEKRKKRKKQVDALGNQINKMPRVYCPLYFNVNIIKFFLFIYNNYCDNGITHERIDLDMCPKSMIKVKEMVIDMCRKHTQECNNLEVMSFAPRSALYNMKLFIDQAIRSQSLEGFLSDLYMNYIYKIHEYKELNIESIANSYISVCSNAKKNIKKKKKKAKGKKYLLDEYGEDSFEYNLKKKKKKKKILLIDKKIKNEINKNYKNMSTTYSSIKHFEKYYFDKMSEFQKKDKQIKTFFFDRTNIVRTDMVNHRYYNKYLMETPLHYVNFNQDTNMSKLYSPHLSDFNIFHHTIESNVDYQQYCDPLSHQIFRH</sequence>
<dbReference type="OMA" id="DNNNRCD"/>
<dbReference type="GO" id="GO:0012505">
    <property type="term" value="C:endomembrane system"/>
    <property type="evidence" value="ECO:0007669"/>
    <property type="project" value="UniProtKB-SubCell"/>
</dbReference>
<evidence type="ECO:0000259" key="5">
    <source>
        <dbReference type="PROSITE" id="PS50275"/>
    </source>
</evidence>
<feature type="compositionally biased region" description="Basic residues" evidence="4">
    <location>
        <begin position="650"/>
        <end position="671"/>
    </location>
</feature>
<accession>A0A1Y1J921</accession>
<dbReference type="RefSeq" id="XP_028541598.1">
    <property type="nucleotide sequence ID" value="XM_028685797.1"/>
</dbReference>
<feature type="domain" description="SAC" evidence="5">
    <location>
        <begin position="135"/>
        <end position="473"/>
    </location>
</feature>
<feature type="region of interest" description="Disordered" evidence="4">
    <location>
        <begin position="650"/>
        <end position="674"/>
    </location>
</feature>
<comment type="caution">
    <text evidence="6">The sequence shown here is derived from an EMBL/GenBank/DDBJ whole genome shotgun (WGS) entry which is preliminary data.</text>
</comment>
<keyword evidence="7" id="KW-1185">Reference proteome</keyword>
<dbReference type="PANTHER" id="PTHR45738">
    <property type="entry name" value="POLYPHOSPHOINOSITIDE PHOSPHATASE"/>
    <property type="match status" value="1"/>
</dbReference>
<feature type="region of interest" description="Disordered" evidence="4">
    <location>
        <begin position="577"/>
        <end position="615"/>
    </location>
</feature>
<evidence type="ECO:0000256" key="3">
    <source>
        <dbReference type="ARBA" id="ARBA00023136"/>
    </source>
</evidence>
<evidence type="ECO:0000256" key="1">
    <source>
        <dbReference type="ARBA" id="ARBA00004308"/>
    </source>
</evidence>
<protein>
    <submittedName>
        <fullName evidence="6">Inositol 5-phosphatase</fullName>
    </submittedName>
</protein>
<comment type="subcellular location">
    <subcellularLocation>
        <location evidence="1">Endomembrane system</location>
    </subcellularLocation>
</comment>
<dbReference type="InterPro" id="IPR002013">
    <property type="entry name" value="SAC_dom"/>
</dbReference>
<evidence type="ECO:0000313" key="7">
    <source>
        <dbReference type="Proteomes" id="UP000195521"/>
    </source>
</evidence>
<dbReference type="GO" id="GO:0043813">
    <property type="term" value="F:phosphatidylinositol-3,5-bisphosphate 5-phosphatase activity"/>
    <property type="evidence" value="ECO:0007669"/>
    <property type="project" value="InterPro"/>
</dbReference>
<dbReference type="GeneID" id="39745707"/>
<dbReference type="OrthoDB" id="405996at2759"/>
<dbReference type="EMBL" id="BDQF01000001">
    <property type="protein sequence ID" value="GAW79009.1"/>
    <property type="molecule type" value="Genomic_DNA"/>
</dbReference>